<name>A0A7W1WR99_9BACL</name>
<dbReference type="Proteomes" id="UP000535491">
    <property type="component" value="Unassembled WGS sequence"/>
</dbReference>
<protein>
    <submittedName>
        <fullName evidence="5">NUDIX domain-containing protein</fullName>
    </submittedName>
</protein>
<dbReference type="Gene3D" id="3.90.79.10">
    <property type="entry name" value="Nucleoside Triphosphate Pyrophosphohydrolase"/>
    <property type="match status" value="1"/>
</dbReference>
<dbReference type="PRINTS" id="PR00502">
    <property type="entry name" value="NUDIXFAMILY"/>
</dbReference>
<dbReference type="SUPFAM" id="SSF55811">
    <property type="entry name" value="Nudix"/>
    <property type="match status" value="1"/>
</dbReference>
<dbReference type="AlphaFoldDB" id="A0A7W1WR99"/>
<comment type="caution">
    <text evidence="5">The sequence shown here is derived from an EMBL/GenBank/DDBJ whole genome shotgun (WGS) entry which is preliminary data.</text>
</comment>
<dbReference type="PROSITE" id="PS51462">
    <property type="entry name" value="NUDIX"/>
    <property type="match status" value="1"/>
</dbReference>
<dbReference type="InterPro" id="IPR020476">
    <property type="entry name" value="Nudix_hydrolase"/>
</dbReference>
<organism evidence="5 6">
    <name type="scientific">Paenactinomyces guangxiensis</name>
    <dbReference type="NCBI Taxonomy" id="1490290"/>
    <lineage>
        <taxon>Bacteria</taxon>
        <taxon>Bacillati</taxon>
        <taxon>Bacillota</taxon>
        <taxon>Bacilli</taxon>
        <taxon>Bacillales</taxon>
        <taxon>Thermoactinomycetaceae</taxon>
        <taxon>Paenactinomyces</taxon>
    </lineage>
</organism>
<evidence type="ECO:0000256" key="3">
    <source>
        <dbReference type="RuleBase" id="RU003476"/>
    </source>
</evidence>
<dbReference type="PANTHER" id="PTHR43736:SF1">
    <property type="entry name" value="DIHYDRONEOPTERIN TRIPHOSPHATE DIPHOSPHATASE"/>
    <property type="match status" value="1"/>
</dbReference>
<comment type="similarity">
    <text evidence="1 3">Belongs to the Nudix hydrolase family.</text>
</comment>
<accession>A0A7W1WR99</accession>
<gene>
    <name evidence="5" type="ORF">H1191_09085</name>
</gene>
<dbReference type="InterPro" id="IPR020084">
    <property type="entry name" value="NUDIX_hydrolase_CS"/>
</dbReference>
<dbReference type="CDD" id="cd04699">
    <property type="entry name" value="NUDIX_MutT_Nudt1"/>
    <property type="match status" value="1"/>
</dbReference>
<keyword evidence="6" id="KW-1185">Reference proteome</keyword>
<dbReference type="EMBL" id="JACEIQ010000007">
    <property type="protein sequence ID" value="MBA4494459.1"/>
    <property type="molecule type" value="Genomic_DNA"/>
</dbReference>
<evidence type="ECO:0000313" key="6">
    <source>
        <dbReference type="Proteomes" id="UP000535491"/>
    </source>
</evidence>
<feature type="domain" description="Nudix hydrolase" evidence="4">
    <location>
        <begin position="1"/>
        <end position="124"/>
    </location>
</feature>
<reference evidence="5 6" key="1">
    <citation type="submission" date="2020-07" db="EMBL/GenBank/DDBJ databases">
        <authorList>
            <person name="Feng H."/>
        </authorList>
    </citation>
    <scope>NUCLEOTIDE SEQUENCE [LARGE SCALE GENOMIC DNA]</scope>
    <source>
        <strain evidence="6">s-10</strain>
    </source>
</reference>
<dbReference type="RefSeq" id="WP_181751697.1">
    <property type="nucleotide sequence ID" value="NZ_JACEIQ010000007.1"/>
</dbReference>
<evidence type="ECO:0000313" key="5">
    <source>
        <dbReference type="EMBL" id="MBA4494459.1"/>
    </source>
</evidence>
<dbReference type="InterPro" id="IPR015797">
    <property type="entry name" value="NUDIX_hydrolase-like_dom_sf"/>
</dbReference>
<evidence type="ECO:0000259" key="4">
    <source>
        <dbReference type="PROSITE" id="PS51462"/>
    </source>
</evidence>
<sequence length="124" mass="14463">MNFPVSIKGIIIREDNVLLLKNERNEWELPGGRLEKGEAPQKCLIREIKEELNIDCTVKQLVDTWVYEVLPGKQVFIVIYYCECDDFSQLKISEEHVEYGWVSLSKLKQSQIPEGYLNSIFKVI</sequence>
<proteinExistence type="inferred from homology"/>
<dbReference type="InterPro" id="IPR000086">
    <property type="entry name" value="NUDIX_hydrolase_dom"/>
</dbReference>
<dbReference type="PANTHER" id="PTHR43736">
    <property type="entry name" value="ADP-RIBOSE PYROPHOSPHATASE"/>
    <property type="match status" value="1"/>
</dbReference>
<dbReference type="Pfam" id="PF00293">
    <property type="entry name" value="NUDIX"/>
    <property type="match status" value="1"/>
</dbReference>
<dbReference type="GO" id="GO:0016787">
    <property type="term" value="F:hydrolase activity"/>
    <property type="evidence" value="ECO:0007669"/>
    <property type="project" value="UniProtKB-KW"/>
</dbReference>
<evidence type="ECO:0000256" key="2">
    <source>
        <dbReference type="ARBA" id="ARBA00022801"/>
    </source>
</evidence>
<keyword evidence="2 3" id="KW-0378">Hydrolase</keyword>
<evidence type="ECO:0000256" key="1">
    <source>
        <dbReference type="ARBA" id="ARBA00005582"/>
    </source>
</evidence>
<dbReference type="PROSITE" id="PS00893">
    <property type="entry name" value="NUDIX_BOX"/>
    <property type="match status" value="1"/>
</dbReference>